<evidence type="ECO:0000313" key="2">
    <source>
        <dbReference type="Proteomes" id="UP000323225"/>
    </source>
</evidence>
<accession>A0A5Q6PKD9</accession>
<proteinExistence type="predicted"/>
<sequence length="291" mass="33557">MINFSCNGCGACCYGGISLTPEEYFFKHYDDFAVNLSLSAYDIRNLVSPEFPDRSYKKQKKYLSDNFFVSIKTKSDRKVAVFLEFISVNPAIVPCRNLNEFKQCSIYSRRPKVCSLYPYRIDTTPTELKYGLLMEKSRAIETTGEIKACEGFKNTQEVIFTDKPTDPSVIPLLNERTMELRKYKALIKQFIQYLMTNESISQQIEKNSAFNTPNCERITLSLVDLAKFYISKDGYLTYNMERLLIANSKMLKREAVRINEIGDDRLSKYAESLMTDHVVHETLLELNNTAP</sequence>
<dbReference type="EMBL" id="VUAA01000007">
    <property type="protein sequence ID" value="KAA1255120.1"/>
    <property type="molecule type" value="Genomic_DNA"/>
</dbReference>
<evidence type="ECO:0000313" key="1">
    <source>
        <dbReference type="EMBL" id="KAA1255120.1"/>
    </source>
</evidence>
<dbReference type="Proteomes" id="UP000323225">
    <property type="component" value="Unassembled WGS sequence"/>
</dbReference>
<dbReference type="Pfam" id="PF03692">
    <property type="entry name" value="CxxCxxCC"/>
    <property type="match status" value="1"/>
</dbReference>
<gene>
    <name evidence="1" type="ORF">F0M16_07840</name>
</gene>
<name>A0A5Q6PKD9_VIBCL</name>
<organism evidence="1 2">
    <name type="scientific">Vibrio cholerae</name>
    <dbReference type="NCBI Taxonomy" id="666"/>
    <lineage>
        <taxon>Bacteria</taxon>
        <taxon>Pseudomonadati</taxon>
        <taxon>Pseudomonadota</taxon>
        <taxon>Gammaproteobacteria</taxon>
        <taxon>Vibrionales</taxon>
        <taxon>Vibrionaceae</taxon>
        <taxon>Vibrio</taxon>
    </lineage>
</organism>
<reference evidence="1 2" key="1">
    <citation type="submission" date="2019-09" db="EMBL/GenBank/DDBJ databases">
        <authorList>
            <person name="Kritzky A."/>
            <person name="Schelkanova E.Y."/>
            <person name="Alkhova Z.V."/>
            <person name="Smirnova N.I."/>
        </authorList>
    </citation>
    <scope>NUCLEOTIDE SEQUENCE [LARGE SCALE GENOMIC DNA]</scope>
    <source>
        <strain evidence="1 2">M1526</strain>
    </source>
</reference>
<protein>
    <submittedName>
        <fullName evidence="1">YkgJ family cysteine cluster protein</fullName>
    </submittedName>
</protein>
<dbReference type="AlphaFoldDB" id="A0A5Q6PKD9"/>
<dbReference type="InterPro" id="IPR005358">
    <property type="entry name" value="Puta_zinc/iron-chelating_dom"/>
</dbReference>
<comment type="caution">
    <text evidence="1">The sequence shown here is derived from an EMBL/GenBank/DDBJ whole genome shotgun (WGS) entry which is preliminary data.</text>
</comment>